<dbReference type="PANTHER" id="PTHR36842:SF1">
    <property type="entry name" value="PROTEIN TOLB"/>
    <property type="match status" value="1"/>
</dbReference>
<comment type="similarity">
    <text evidence="2 5">Belongs to the TolB family.</text>
</comment>
<evidence type="ECO:0000256" key="3">
    <source>
        <dbReference type="ARBA" id="ARBA00022729"/>
    </source>
</evidence>
<accession>A0A084IKJ9</accession>
<comment type="function">
    <text evidence="5">Part of the Tol-Pal system, which plays a role in outer membrane invagination during cell division and is important for maintaining outer membrane integrity.</text>
</comment>
<dbReference type="Pfam" id="PF04052">
    <property type="entry name" value="TolB_N"/>
    <property type="match status" value="1"/>
</dbReference>
<name>A0A084IKJ9_SALHC</name>
<evidence type="ECO:0000313" key="8">
    <source>
        <dbReference type="Proteomes" id="UP000028302"/>
    </source>
</evidence>
<comment type="caution">
    <text evidence="7">The sequence shown here is derived from an EMBL/GenBank/DDBJ whole genome shotgun (WGS) entry which is preliminary data.</text>
</comment>
<dbReference type="RefSeq" id="WP_051883407.1">
    <property type="nucleotide sequence ID" value="NZ_APNK01000015.1"/>
</dbReference>
<proteinExistence type="inferred from homology"/>
<dbReference type="eggNOG" id="COG0823">
    <property type="taxonomic scope" value="Bacteria"/>
</dbReference>
<evidence type="ECO:0000256" key="2">
    <source>
        <dbReference type="ARBA" id="ARBA00009820"/>
    </source>
</evidence>
<dbReference type="Proteomes" id="UP000028302">
    <property type="component" value="Unassembled WGS sequence"/>
</dbReference>
<sequence precursor="true">MKYKNLQSLVVGFATLCLMAIAVSPAQAALQVDITKSSDSAIPIAIVPFGSSQGQQMPVDVAQIASNDLASTGLFKIFPRGNMLAKPSSPDQVNYDNWRTQHVDNLVVGSASPNGQGGYKITFNLLDAAQGQSVASYQLNAGPNQLRQAGHTIANLLYQRFTGKKGYFLSRIAYVTVTGSSADKRQFRLVVSDYDGSHPSTVYSSQDPIMSPAWSPDGKKLAYVAFNVYKGVSSVRVQDLATGKVRTIASGSGVNGAPAWSPDGNRIALTKSQNGDSNIYVYNLSTGQMQQLTHSSSIDTEAAWSPDGQKIAFTSDRGGKPQIYEMSSHGGQVQRLTYDGQSNQRPDFSPDGKLLAMVQQSANGFRIAVMNLANNNVRVVSDGPLDDSPAFAPNGQAILYATQGSSNSLATVSVDGKAKSTLSQAGEVREPAWGPLGY</sequence>
<evidence type="ECO:0000259" key="6">
    <source>
        <dbReference type="Pfam" id="PF04052"/>
    </source>
</evidence>
<dbReference type="AlphaFoldDB" id="A0A084IKJ9"/>
<dbReference type="HAMAP" id="MF_00671">
    <property type="entry name" value="TolB"/>
    <property type="match status" value="1"/>
</dbReference>
<dbReference type="NCBIfam" id="TIGR02800">
    <property type="entry name" value="propeller_TolB"/>
    <property type="match status" value="1"/>
</dbReference>
<gene>
    <name evidence="5 7" type="primary">tolB</name>
    <name evidence="7" type="ORF">C41B8_10950</name>
</gene>
<keyword evidence="3 5" id="KW-0732">Signal</keyword>
<dbReference type="EMBL" id="APNK01000015">
    <property type="protein sequence ID" value="KEZ77233.1"/>
    <property type="molecule type" value="Genomic_DNA"/>
</dbReference>
<dbReference type="GO" id="GO:0042597">
    <property type="term" value="C:periplasmic space"/>
    <property type="evidence" value="ECO:0007669"/>
    <property type="project" value="UniProtKB-SubCell"/>
</dbReference>
<keyword evidence="4 5" id="KW-0574">Periplasm</keyword>
<keyword evidence="5" id="KW-0131">Cell cycle</keyword>
<comment type="subunit">
    <text evidence="5">The Tol-Pal system is composed of five core proteins: the inner membrane proteins TolA, TolQ and TolR, the periplasmic protein TolB and the outer membrane protein Pal. They form a network linking the inner and outer membranes and the peptidoglycan layer.</text>
</comment>
<comment type="subcellular location">
    <subcellularLocation>
        <location evidence="1 5">Periplasm</location>
    </subcellularLocation>
</comment>
<dbReference type="SUPFAM" id="SSF69304">
    <property type="entry name" value="Tricorn protease N-terminal domain"/>
    <property type="match status" value="1"/>
</dbReference>
<evidence type="ECO:0000256" key="5">
    <source>
        <dbReference type="HAMAP-Rule" id="MF_00671"/>
    </source>
</evidence>
<dbReference type="InterPro" id="IPR014167">
    <property type="entry name" value="Tol-Pal_TolB"/>
</dbReference>
<reference evidence="7 8" key="1">
    <citation type="submission" date="2013-03" db="EMBL/GenBank/DDBJ databases">
        <title>Salinisphaera hydrothermalis C41B8 Genome Sequencing.</title>
        <authorList>
            <person name="Li C."/>
            <person name="Lai Q."/>
            <person name="Shao Z."/>
        </authorList>
    </citation>
    <scope>NUCLEOTIDE SEQUENCE [LARGE SCALE GENOMIC DNA]</scope>
    <source>
        <strain evidence="7 8">C41B8</strain>
    </source>
</reference>
<dbReference type="PATRIC" id="fig|1304275.5.peg.2236"/>
<evidence type="ECO:0000256" key="1">
    <source>
        <dbReference type="ARBA" id="ARBA00004418"/>
    </source>
</evidence>
<dbReference type="Gene3D" id="2.120.10.30">
    <property type="entry name" value="TolB, C-terminal domain"/>
    <property type="match status" value="1"/>
</dbReference>
<dbReference type="Gene3D" id="3.40.50.10070">
    <property type="entry name" value="TolB, N-terminal domain"/>
    <property type="match status" value="1"/>
</dbReference>
<feature type="domain" description="TolB N-terminal" evidence="6">
    <location>
        <begin position="30"/>
        <end position="133"/>
    </location>
</feature>
<dbReference type="InterPro" id="IPR007195">
    <property type="entry name" value="TolB_N"/>
</dbReference>
<evidence type="ECO:0000313" key="7">
    <source>
        <dbReference type="EMBL" id="KEZ77233.1"/>
    </source>
</evidence>
<dbReference type="InterPro" id="IPR011659">
    <property type="entry name" value="WD40"/>
</dbReference>
<dbReference type="GO" id="GO:0017038">
    <property type="term" value="P:protein import"/>
    <property type="evidence" value="ECO:0007669"/>
    <property type="project" value="InterPro"/>
</dbReference>
<dbReference type="STRING" id="1304275.C41B8_10950"/>
<dbReference type="GO" id="GO:0051301">
    <property type="term" value="P:cell division"/>
    <property type="evidence" value="ECO:0007669"/>
    <property type="project" value="UniProtKB-UniRule"/>
</dbReference>
<dbReference type="SUPFAM" id="SSF52964">
    <property type="entry name" value="TolB, N-terminal domain"/>
    <property type="match status" value="1"/>
</dbReference>
<evidence type="ECO:0000256" key="4">
    <source>
        <dbReference type="ARBA" id="ARBA00022764"/>
    </source>
</evidence>
<keyword evidence="8" id="KW-1185">Reference proteome</keyword>
<protein>
    <recommendedName>
        <fullName evidence="5">Tol-Pal system protein TolB</fullName>
    </recommendedName>
</protein>
<dbReference type="PANTHER" id="PTHR36842">
    <property type="entry name" value="PROTEIN TOLB HOMOLOG"/>
    <property type="match status" value="1"/>
</dbReference>
<dbReference type="InterPro" id="IPR011042">
    <property type="entry name" value="6-blade_b-propeller_TolB-like"/>
</dbReference>
<feature type="chain" id="PRO_5008982064" description="Tol-Pal system protein TolB" evidence="5">
    <location>
        <begin position="29"/>
        <end position="438"/>
    </location>
</feature>
<organism evidence="7 8">
    <name type="scientific">Salinisphaera hydrothermalis (strain C41B8)</name>
    <dbReference type="NCBI Taxonomy" id="1304275"/>
    <lineage>
        <taxon>Bacteria</taxon>
        <taxon>Pseudomonadati</taxon>
        <taxon>Pseudomonadota</taxon>
        <taxon>Gammaproteobacteria</taxon>
        <taxon>Salinisphaerales</taxon>
        <taxon>Salinisphaeraceae</taxon>
        <taxon>Salinisphaera</taxon>
    </lineage>
</organism>
<dbReference type="Pfam" id="PF07676">
    <property type="entry name" value="PD40"/>
    <property type="match status" value="3"/>
</dbReference>
<keyword evidence="5" id="KW-0132">Cell division</keyword>
<feature type="signal peptide" evidence="5">
    <location>
        <begin position="1"/>
        <end position="28"/>
    </location>
</feature>